<protein>
    <recommendedName>
        <fullName evidence="6">AP complex subunit sigma</fullName>
    </recommendedName>
</protein>
<evidence type="ECO:0000256" key="5">
    <source>
        <dbReference type="ARBA" id="ARBA00023136"/>
    </source>
</evidence>
<name>A0A099NSM9_PICKU</name>
<dbReference type="PROSITE" id="PS00989">
    <property type="entry name" value="CLAT_ADAPTOR_S"/>
    <property type="match status" value="1"/>
</dbReference>
<keyword evidence="5 6" id="KW-0472">Membrane</keyword>
<evidence type="ECO:0000256" key="4">
    <source>
        <dbReference type="ARBA" id="ARBA00022927"/>
    </source>
</evidence>
<dbReference type="SUPFAM" id="SSF64356">
    <property type="entry name" value="SNARE-like"/>
    <property type="match status" value="1"/>
</dbReference>
<dbReference type="EMBL" id="NHMM01000001">
    <property type="protein sequence ID" value="OUT23757.1"/>
    <property type="molecule type" value="Genomic_DNA"/>
</dbReference>
<dbReference type="InterPro" id="IPR022775">
    <property type="entry name" value="AP_mu_sigma_su"/>
</dbReference>
<dbReference type="Proteomes" id="UP000029867">
    <property type="component" value="Unassembled WGS sequence"/>
</dbReference>
<dbReference type="KEGG" id="pkz:C5L36_0C01230"/>
<dbReference type="Proteomes" id="UP000249293">
    <property type="component" value="Chromosome 3"/>
</dbReference>
<reference evidence="8 13" key="4">
    <citation type="submission" date="2018-06" db="EMBL/GenBank/DDBJ databases">
        <title>Population genomics shows no distinction between pathogenic Candida krusei and environmental Pichia kudriavzevii: One species, four names.</title>
        <authorList>
            <person name="Douglass A.P."/>
            <person name="Offei B."/>
            <person name="Braun-Galleani S."/>
            <person name="Coughlan A.Y."/>
            <person name="Martos A."/>
            <person name="Ortiz-Merino R.A."/>
            <person name="Byrne K.P."/>
            <person name="Wolfe K.H."/>
        </authorList>
    </citation>
    <scope>NUCLEOTIDE SEQUENCE [LARGE SCALE GENOMIC DNA]</scope>
    <source>
        <strain evidence="8 13">CBS573</strain>
    </source>
</reference>
<evidence type="ECO:0000313" key="11">
    <source>
        <dbReference type="Proteomes" id="UP000029867"/>
    </source>
</evidence>
<dbReference type="EMBL" id="JQFK01000490">
    <property type="protein sequence ID" value="KGK35605.1"/>
    <property type="molecule type" value="Genomic_DNA"/>
</dbReference>
<feature type="domain" description="AP complex mu/sigma subunit" evidence="7">
    <location>
        <begin position="1"/>
        <end position="137"/>
    </location>
</feature>
<dbReference type="InterPro" id="IPR016635">
    <property type="entry name" value="AP_complex_ssu"/>
</dbReference>
<evidence type="ECO:0000256" key="3">
    <source>
        <dbReference type="ARBA" id="ARBA00022448"/>
    </source>
</evidence>
<evidence type="ECO:0000313" key="13">
    <source>
        <dbReference type="Proteomes" id="UP000249293"/>
    </source>
</evidence>
<organism evidence="9 11">
    <name type="scientific">Pichia kudriavzevii</name>
    <name type="common">Yeast</name>
    <name type="synonym">Issatchenkia orientalis</name>
    <dbReference type="NCBI Taxonomy" id="4909"/>
    <lineage>
        <taxon>Eukaryota</taxon>
        <taxon>Fungi</taxon>
        <taxon>Dikarya</taxon>
        <taxon>Ascomycota</taxon>
        <taxon>Saccharomycotina</taxon>
        <taxon>Pichiomycetes</taxon>
        <taxon>Pichiales</taxon>
        <taxon>Pichiaceae</taxon>
        <taxon>Pichia</taxon>
    </lineage>
</organism>
<dbReference type="STRING" id="4909.A0A099NSM9"/>
<dbReference type="EMBL" id="CP028775">
    <property type="protein sequence ID" value="AWU76175.1"/>
    <property type="molecule type" value="Genomic_DNA"/>
</dbReference>
<sequence length="157" mass="17712">MIKYILLLSKQGKVRLVKWYLQVPEQVRQRTIREIGAVVPLRKSKMCNVIEHGDGKVVYRRYASLYFVAGVDADENELSILDFMQRYVESLDALYGNVCELDIVFNSALAYAALDECVIGGHISESGGHEVVSRVRSALRLEEMERDGSGQMKGLKV</sequence>
<evidence type="ECO:0000256" key="6">
    <source>
        <dbReference type="PIRNR" id="PIRNR015588"/>
    </source>
</evidence>
<keyword evidence="3 6" id="KW-0813">Transport</keyword>
<dbReference type="RefSeq" id="XP_029321652.1">
    <property type="nucleotide sequence ID" value="XM_029465792.1"/>
</dbReference>
<proteinExistence type="inferred from homology"/>
<dbReference type="Proteomes" id="UP000195871">
    <property type="component" value="Unassembled WGS sequence"/>
</dbReference>
<evidence type="ECO:0000256" key="1">
    <source>
        <dbReference type="ARBA" id="ARBA00004308"/>
    </source>
</evidence>
<dbReference type="PANTHER" id="PTHR11753">
    <property type="entry name" value="ADAPTOR COMPLEXES SMALL SUBUNIT FAMILY"/>
    <property type="match status" value="1"/>
</dbReference>
<dbReference type="OrthoDB" id="371463at2759"/>
<dbReference type="InterPro" id="IPR000804">
    <property type="entry name" value="Clathrin_sm-chain_CS"/>
</dbReference>
<dbReference type="HOGENOM" id="CLU_061221_0_0_1"/>
<reference evidence="10 12" key="3">
    <citation type="submission" date="2017-05" db="EMBL/GenBank/DDBJ databases">
        <title>The Genome Sequence of Candida krusei Ckrusei653.</title>
        <authorList>
            <person name="Cuomo C."/>
            <person name="Forche A."/>
            <person name="Young S."/>
            <person name="Abouelleil A."/>
            <person name="Cao P."/>
            <person name="Chapman S."/>
            <person name="Cusick C."/>
            <person name="Shea T."/>
            <person name="Nusbaum C."/>
            <person name="Birren B."/>
        </authorList>
    </citation>
    <scope>NUCLEOTIDE SEQUENCE [LARGE SCALE GENOMIC DNA]</scope>
    <source>
        <strain evidence="10 12">Ckrusei653</strain>
    </source>
</reference>
<dbReference type="GO" id="GO:0030117">
    <property type="term" value="C:membrane coat"/>
    <property type="evidence" value="ECO:0007669"/>
    <property type="project" value="InterPro"/>
</dbReference>
<dbReference type="Pfam" id="PF01217">
    <property type="entry name" value="Clat_adaptor_s"/>
    <property type="match status" value="1"/>
</dbReference>
<dbReference type="FunFam" id="3.30.450.60:FF:000010">
    <property type="entry name" value="AP complex subunit sigma"/>
    <property type="match status" value="1"/>
</dbReference>
<reference evidence="11" key="1">
    <citation type="journal article" date="2014" name="Microb. Cell Fact.">
        <title>Exploiting Issatchenkia orientalis SD108 for succinic acid production.</title>
        <authorList>
            <person name="Xiao H."/>
            <person name="Shao Z."/>
            <person name="Jiang Y."/>
            <person name="Dole S."/>
            <person name="Zhao H."/>
        </authorList>
    </citation>
    <scope>NUCLEOTIDE SEQUENCE [LARGE SCALE GENOMIC DNA]</scope>
    <source>
        <strain evidence="11">SD108</strain>
    </source>
</reference>
<dbReference type="InterPro" id="IPR011012">
    <property type="entry name" value="Longin-like_dom_sf"/>
</dbReference>
<dbReference type="AlphaFoldDB" id="A0A099NSM9"/>
<dbReference type="Gene3D" id="3.30.450.60">
    <property type="match status" value="1"/>
</dbReference>
<evidence type="ECO:0000313" key="10">
    <source>
        <dbReference type="EMBL" id="OUT23757.1"/>
    </source>
</evidence>
<comment type="similarity">
    <text evidence="2 6">Belongs to the adaptor complexes small subunit family.</text>
</comment>
<evidence type="ECO:0000313" key="9">
    <source>
        <dbReference type="EMBL" id="KGK35605.1"/>
    </source>
</evidence>
<evidence type="ECO:0000313" key="8">
    <source>
        <dbReference type="EMBL" id="AWU76175.1"/>
    </source>
</evidence>
<dbReference type="eggNOG" id="KOG0934">
    <property type="taxonomic scope" value="Eukaryota"/>
</dbReference>
<keyword evidence="13" id="KW-1185">Reference proteome</keyword>
<reference evidence="9" key="2">
    <citation type="submission" date="2014-08" db="EMBL/GenBank/DDBJ databases">
        <title>Exploiting Issatchenkia orientalis SD108 for Succinic Acid Production.</title>
        <authorList>
            <person name="Xiao H."/>
            <person name="Shao Z."/>
            <person name="Jiang Y."/>
            <person name="Dole S."/>
            <person name="Zhao H."/>
        </authorList>
    </citation>
    <scope>NUCLEOTIDE SEQUENCE [LARGE SCALE GENOMIC DNA]</scope>
    <source>
        <strain evidence="9">SD108</strain>
    </source>
</reference>
<evidence type="ECO:0000256" key="2">
    <source>
        <dbReference type="ARBA" id="ARBA00006972"/>
    </source>
</evidence>
<evidence type="ECO:0000313" key="12">
    <source>
        <dbReference type="Proteomes" id="UP000195871"/>
    </source>
</evidence>
<dbReference type="VEuPathDB" id="FungiDB:C5L36_0C01230"/>
<keyword evidence="4 6" id="KW-0653">Protein transport</keyword>
<dbReference type="GeneID" id="40383970"/>
<dbReference type="GO" id="GO:0016192">
    <property type="term" value="P:vesicle-mediated transport"/>
    <property type="evidence" value="ECO:0007669"/>
    <property type="project" value="InterPro"/>
</dbReference>
<dbReference type="GO" id="GO:0012505">
    <property type="term" value="C:endomembrane system"/>
    <property type="evidence" value="ECO:0007669"/>
    <property type="project" value="UniProtKB-SubCell"/>
</dbReference>
<comment type="subcellular location">
    <subcellularLocation>
        <location evidence="1">Endomembrane system</location>
    </subcellularLocation>
</comment>
<accession>A0A099NSM9</accession>
<dbReference type="GO" id="GO:0006886">
    <property type="term" value="P:intracellular protein transport"/>
    <property type="evidence" value="ECO:0007669"/>
    <property type="project" value="UniProtKB-UniRule"/>
</dbReference>
<evidence type="ECO:0000259" key="7">
    <source>
        <dbReference type="Pfam" id="PF01217"/>
    </source>
</evidence>
<dbReference type="PIRSF" id="PIRSF015588">
    <property type="entry name" value="AP_complex_sigma"/>
    <property type="match status" value="1"/>
</dbReference>
<gene>
    <name evidence="8" type="ORF">C5L36_0C01230</name>
    <name evidence="10" type="ORF">CAS74_000127</name>
    <name evidence="9" type="ORF">JL09_g5244</name>
</gene>